<comment type="caution">
    <text evidence="2">The sequence shown here is derived from an EMBL/GenBank/DDBJ whole genome shotgun (WGS) entry which is preliminary data.</text>
</comment>
<sequence length="662" mass="76578">MASIDRLSALPDDIISYVLSFLPFKTSVATRALAARWRRLWAYAPDIQLTEDKSNLISFSRHRKFVEVLTKILSQCESHRVNTLRLDMYCYDDEHELEACLGSAFACNVKTLDLTLQYDCIEFELFESTPKTPRVDLRLNLFDIKMKNGTSKTLVDLRLKFSDIKIKNSTVCLPALKRLHLEGVTLDGSLENLISCCPVLEDFTVVNYVDQTVVCQCISSPAMKRLDLRCKFPYKLKIDTPALEYLSLYYIKPDNFSLGSMDSLIEARIVFVVDRVKPIVNDDLYSRSLVEFMGRFSNVKNMNLSTWGKVPDLTPVYLNIKFHNLAKLTVEGDGRFISYFVEKAANKLEVLNVIQYSEPQWEMEPLQLPMANAIMKLHNLTELELKVDWWFLTYFLEKADKLKVLTIRKTYNNRKRWLAAPLHVPNCLSSHLKIVQIHELKGTENELDMVRYLLKNAEVLERMELHCLAESIGRISSFGRGSETCEIVFHEYLESDDEDFADKSKDRLFVKIFDRFLPTAPSRFSGGQPKLNLQPRTLPVGEGQKEEVLKEKGQLHIHSNTRGPSERVCRSRDRMITKPTNSQELRAYAKFAARDKQRSAFLDYTASGLFVIFYSDIRWDYPPQQLPSILKEREYNEALEAFRVKNKEKVQLITRLMELVIS</sequence>
<evidence type="ECO:0000259" key="1">
    <source>
        <dbReference type="SMART" id="SM00579"/>
    </source>
</evidence>
<name>A0A5A7R9T2_STRAF</name>
<dbReference type="InterPro" id="IPR032675">
    <property type="entry name" value="LRR_dom_sf"/>
</dbReference>
<dbReference type="InterPro" id="IPR001810">
    <property type="entry name" value="F-box_dom"/>
</dbReference>
<dbReference type="EMBL" id="BKCP01010515">
    <property type="protein sequence ID" value="GER53337.1"/>
    <property type="molecule type" value="Genomic_DNA"/>
</dbReference>
<dbReference type="SMART" id="SM00579">
    <property type="entry name" value="FBD"/>
    <property type="match status" value="1"/>
</dbReference>
<evidence type="ECO:0000313" key="3">
    <source>
        <dbReference type="Proteomes" id="UP000325081"/>
    </source>
</evidence>
<dbReference type="Pfam" id="PF08387">
    <property type="entry name" value="FBD"/>
    <property type="match status" value="1"/>
</dbReference>
<gene>
    <name evidence="2" type="ORF">STAS_30849</name>
</gene>
<dbReference type="InterPro" id="IPR007033">
    <property type="entry name" value="GORAB"/>
</dbReference>
<dbReference type="AlphaFoldDB" id="A0A5A7R9T2"/>
<accession>A0A5A7R9T2</accession>
<dbReference type="InterPro" id="IPR006566">
    <property type="entry name" value="FBD"/>
</dbReference>
<dbReference type="InterPro" id="IPR055411">
    <property type="entry name" value="LRR_FXL15/At3g58940/PEG3-like"/>
</dbReference>
<proteinExistence type="predicted"/>
<reference evidence="3" key="1">
    <citation type="journal article" date="2019" name="Curr. Biol.">
        <title>Genome Sequence of Striga asiatica Provides Insight into the Evolution of Plant Parasitism.</title>
        <authorList>
            <person name="Yoshida S."/>
            <person name="Kim S."/>
            <person name="Wafula E.K."/>
            <person name="Tanskanen J."/>
            <person name="Kim Y.M."/>
            <person name="Honaas L."/>
            <person name="Yang Z."/>
            <person name="Spallek T."/>
            <person name="Conn C.E."/>
            <person name="Ichihashi Y."/>
            <person name="Cheong K."/>
            <person name="Cui S."/>
            <person name="Der J.P."/>
            <person name="Gundlach H."/>
            <person name="Jiao Y."/>
            <person name="Hori C."/>
            <person name="Ishida J.K."/>
            <person name="Kasahara H."/>
            <person name="Kiba T."/>
            <person name="Kim M.S."/>
            <person name="Koo N."/>
            <person name="Laohavisit A."/>
            <person name="Lee Y.H."/>
            <person name="Lumba S."/>
            <person name="McCourt P."/>
            <person name="Mortimer J.C."/>
            <person name="Mutuku J.M."/>
            <person name="Nomura T."/>
            <person name="Sasaki-Sekimoto Y."/>
            <person name="Seto Y."/>
            <person name="Wang Y."/>
            <person name="Wakatake T."/>
            <person name="Sakakibara H."/>
            <person name="Demura T."/>
            <person name="Yamaguchi S."/>
            <person name="Yoneyama K."/>
            <person name="Manabe R.I."/>
            <person name="Nelson D.C."/>
            <person name="Schulman A.H."/>
            <person name="Timko M.P."/>
            <person name="dePamphilis C.W."/>
            <person name="Choi D."/>
            <person name="Shirasu K."/>
        </authorList>
    </citation>
    <scope>NUCLEOTIDE SEQUENCE [LARGE SCALE GENOMIC DNA]</scope>
    <source>
        <strain evidence="3">cv. UVA1</strain>
    </source>
</reference>
<dbReference type="Pfam" id="PF04949">
    <property type="entry name" value="Transcrip_act"/>
    <property type="match status" value="1"/>
</dbReference>
<dbReference type="Pfam" id="PF00646">
    <property type="entry name" value="F-box"/>
    <property type="match status" value="1"/>
</dbReference>
<dbReference type="Pfam" id="PF24758">
    <property type="entry name" value="LRR_At5g56370"/>
    <property type="match status" value="1"/>
</dbReference>
<keyword evidence="3" id="KW-1185">Reference proteome</keyword>
<dbReference type="PANTHER" id="PTHR31900">
    <property type="entry name" value="F-BOX/RNI SUPERFAMILY PROTEIN-RELATED"/>
    <property type="match status" value="1"/>
</dbReference>
<feature type="domain" description="FBD" evidence="1">
    <location>
        <begin position="426"/>
        <end position="490"/>
    </location>
</feature>
<dbReference type="Proteomes" id="UP000325081">
    <property type="component" value="Unassembled WGS sequence"/>
</dbReference>
<organism evidence="2 3">
    <name type="scientific">Striga asiatica</name>
    <name type="common">Asiatic witchweed</name>
    <name type="synonym">Buchnera asiatica</name>
    <dbReference type="NCBI Taxonomy" id="4170"/>
    <lineage>
        <taxon>Eukaryota</taxon>
        <taxon>Viridiplantae</taxon>
        <taxon>Streptophyta</taxon>
        <taxon>Embryophyta</taxon>
        <taxon>Tracheophyta</taxon>
        <taxon>Spermatophyta</taxon>
        <taxon>Magnoliopsida</taxon>
        <taxon>eudicotyledons</taxon>
        <taxon>Gunneridae</taxon>
        <taxon>Pentapetalae</taxon>
        <taxon>asterids</taxon>
        <taxon>lamiids</taxon>
        <taxon>Lamiales</taxon>
        <taxon>Orobanchaceae</taxon>
        <taxon>Buchnereae</taxon>
        <taxon>Striga</taxon>
    </lineage>
</organism>
<dbReference type="Gene3D" id="3.80.10.10">
    <property type="entry name" value="Ribonuclease Inhibitor"/>
    <property type="match status" value="1"/>
</dbReference>
<protein>
    <submittedName>
        <fullName evidence="2">F-box/RNI-like/FBD-like domains-containing protein</fullName>
    </submittedName>
</protein>
<dbReference type="SUPFAM" id="SSF81383">
    <property type="entry name" value="F-box domain"/>
    <property type="match status" value="1"/>
</dbReference>
<dbReference type="PANTHER" id="PTHR31900:SF34">
    <property type="entry name" value="EMB|CAB62440.1-RELATED"/>
    <property type="match status" value="1"/>
</dbReference>
<dbReference type="OrthoDB" id="811707at2759"/>
<dbReference type="InterPro" id="IPR036047">
    <property type="entry name" value="F-box-like_dom_sf"/>
</dbReference>
<dbReference type="SUPFAM" id="SSF52047">
    <property type="entry name" value="RNI-like"/>
    <property type="match status" value="1"/>
</dbReference>
<evidence type="ECO:0000313" key="2">
    <source>
        <dbReference type="EMBL" id="GER53337.1"/>
    </source>
</evidence>
<dbReference type="InterPro" id="IPR050232">
    <property type="entry name" value="FBL13/AtMIF1-like"/>
</dbReference>